<reference evidence="1" key="1">
    <citation type="submission" date="2022-12" db="EMBL/GenBank/DDBJ databases">
        <title>Genome Sequence of Lasiodiplodia mahajangana.</title>
        <authorList>
            <person name="Buettner E."/>
        </authorList>
    </citation>
    <scope>NUCLEOTIDE SEQUENCE</scope>
    <source>
        <strain evidence="1">VT137</strain>
    </source>
</reference>
<gene>
    <name evidence="1" type="ORF">O1611_g3377</name>
</gene>
<evidence type="ECO:0000313" key="1">
    <source>
        <dbReference type="EMBL" id="KAJ8130254.1"/>
    </source>
</evidence>
<dbReference type="Proteomes" id="UP001153332">
    <property type="component" value="Unassembled WGS sequence"/>
</dbReference>
<proteinExistence type="predicted"/>
<dbReference type="EMBL" id="JAPUUL010000543">
    <property type="protein sequence ID" value="KAJ8130254.1"/>
    <property type="molecule type" value="Genomic_DNA"/>
</dbReference>
<name>A0ACC2JSC0_9PEZI</name>
<organism evidence="1 2">
    <name type="scientific">Lasiodiplodia mahajangana</name>
    <dbReference type="NCBI Taxonomy" id="1108764"/>
    <lineage>
        <taxon>Eukaryota</taxon>
        <taxon>Fungi</taxon>
        <taxon>Dikarya</taxon>
        <taxon>Ascomycota</taxon>
        <taxon>Pezizomycotina</taxon>
        <taxon>Dothideomycetes</taxon>
        <taxon>Dothideomycetes incertae sedis</taxon>
        <taxon>Botryosphaeriales</taxon>
        <taxon>Botryosphaeriaceae</taxon>
        <taxon>Lasiodiplodia</taxon>
    </lineage>
</organism>
<sequence>MADRDVTPDDSLLKQIFTINQPETISIFLQNWDKCVFKAEFPKDLENRHSTCVVRLEAENKNLKTFTTIAAMQQIAATIIPELVPQTLQVGKAKNAQGRMFHFSVIGLVDGDLLEDVWQQMSAEEQSSVVAELVEALEKLHSVRLSDKWVKEILGKTLHEEGGEILKSFEQPGAFGGPHTRFLNDGPALLDSIMTRRKLKKPFCTIEPIVGSQDIRIQSSFKELGSTVINNSDMDKWPGEAVLCHNDLNPRNLILQSRAYSGGISKYKLVGIIDWELAGFYPASYELSLQDTYLSGANRHVSFYLLLKEHMKNFVPRSSSQIVLLQAMELIFESQQRMLLNGTNIPAHIRKRFMESSKLARDNDPYTGWTRSPQDGPFPEYSSAAIQKLEDDVVEEMVARKSRAN</sequence>
<comment type="caution">
    <text evidence="1">The sequence shown here is derived from an EMBL/GenBank/DDBJ whole genome shotgun (WGS) entry which is preliminary data.</text>
</comment>
<evidence type="ECO:0000313" key="2">
    <source>
        <dbReference type="Proteomes" id="UP001153332"/>
    </source>
</evidence>
<keyword evidence="2" id="KW-1185">Reference proteome</keyword>
<protein>
    <submittedName>
        <fullName evidence="1">Uncharacterized protein</fullName>
    </submittedName>
</protein>
<accession>A0ACC2JSC0</accession>